<dbReference type="Gene3D" id="3.20.20.140">
    <property type="entry name" value="Metal-dependent hydrolases"/>
    <property type="match status" value="1"/>
</dbReference>
<dbReference type="GO" id="GO:0046098">
    <property type="term" value="P:guanine metabolic process"/>
    <property type="evidence" value="ECO:0007669"/>
    <property type="project" value="TreeGrafter"/>
</dbReference>
<dbReference type="PANTHER" id="PTHR11271">
    <property type="entry name" value="GUANINE DEAMINASE"/>
    <property type="match status" value="1"/>
</dbReference>
<sequence>MNQQKVFALKGNICFSKDKSTLSIYENSYLVCKNGKCAGVFNQLPEPFSHIPVRDTGDSLIIPGLVDLHLHAPQYSFRGMGMDLELLDWLNTVTFPEESKYADQEYARKAYSIFAEDLKNSPTTRACIFGTLHVEATEILMDLMEETGLKTLIGKVNMDRNGPDTLQEKSAAASEADTLRWLSDIQGKYENVRPILTPRFTPSCTDDLMERLAAVQKQYHLPLQSHLSENMGEIAWVKELCPNTRFYGEAYDQFGLFGGEGCPTVMAHCVYSGEEETALMKKQGVFVAHCPQSNTNLSSGIAPVRSYLDQGLHVGLGTDIAGGHSLSMLRAIADAIQVSKLRWRLVDDSLKALKFEEAFYLATMGGGEFFGKAGSFLKDYEFDAVILDDSFFPHPQPLTVRDRLERLVYLCDDRCIKGKYVSGRELF</sequence>
<dbReference type="PANTHER" id="PTHR11271:SF6">
    <property type="entry name" value="GUANINE DEAMINASE"/>
    <property type="match status" value="1"/>
</dbReference>
<dbReference type="RefSeq" id="WP_156353798.1">
    <property type="nucleotide sequence ID" value="NZ_CACRST010000013.1"/>
</dbReference>
<dbReference type="GO" id="GO:0005829">
    <property type="term" value="C:cytosol"/>
    <property type="evidence" value="ECO:0007669"/>
    <property type="project" value="TreeGrafter"/>
</dbReference>
<dbReference type="SUPFAM" id="SSF51338">
    <property type="entry name" value="Composite domain of metallo-dependent hydrolases"/>
    <property type="match status" value="1"/>
</dbReference>
<name>A0A6N2T9Q6_9FIRM</name>
<keyword evidence="4" id="KW-0862">Zinc</keyword>
<reference evidence="6" key="1">
    <citation type="submission" date="2019-11" db="EMBL/GenBank/DDBJ databases">
        <authorList>
            <person name="Feng L."/>
        </authorList>
    </citation>
    <scope>NUCLEOTIDE SEQUENCE</scope>
    <source>
        <strain evidence="6">BgluceraseaLFYP119</strain>
    </source>
</reference>
<dbReference type="InterPro" id="IPR051607">
    <property type="entry name" value="Metallo-dep_hydrolases"/>
</dbReference>
<evidence type="ECO:0000256" key="2">
    <source>
        <dbReference type="ARBA" id="ARBA00022723"/>
    </source>
</evidence>
<feature type="domain" description="Amidohydrolase-related" evidence="5">
    <location>
        <begin position="61"/>
        <end position="425"/>
    </location>
</feature>
<proteinExistence type="predicted"/>
<evidence type="ECO:0000256" key="3">
    <source>
        <dbReference type="ARBA" id="ARBA00022801"/>
    </source>
</evidence>
<dbReference type="Gene3D" id="2.30.40.10">
    <property type="entry name" value="Urease, subunit C, domain 1"/>
    <property type="match status" value="1"/>
</dbReference>
<dbReference type="GO" id="GO:0008270">
    <property type="term" value="F:zinc ion binding"/>
    <property type="evidence" value="ECO:0007669"/>
    <property type="project" value="TreeGrafter"/>
</dbReference>
<dbReference type="InterPro" id="IPR011059">
    <property type="entry name" value="Metal-dep_hydrolase_composite"/>
</dbReference>
<evidence type="ECO:0000256" key="4">
    <source>
        <dbReference type="ARBA" id="ARBA00022833"/>
    </source>
</evidence>
<evidence type="ECO:0000259" key="5">
    <source>
        <dbReference type="Pfam" id="PF01979"/>
    </source>
</evidence>
<keyword evidence="3 6" id="KW-0378">Hydrolase</keyword>
<gene>
    <name evidence="6" type="primary">guaD_2</name>
    <name evidence="6" type="ORF">BGLFYP119_01463</name>
</gene>
<evidence type="ECO:0000313" key="6">
    <source>
        <dbReference type="EMBL" id="VYT01272.1"/>
    </source>
</evidence>
<dbReference type="EMBL" id="CACRST010000013">
    <property type="protein sequence ID" value="VYT01272.1"/>
    <property type="molecule type" value="Genomic_DNA"/>
</dbReference>
<organism evidence="6">
    <name type="scientific">Blautia glucerasea</name>
    <dbReference type="NCBI Taxonomy" id="536633"/>
    <lineage>
        <taxon>Bacteria</taxon>
        <taxon>Bacillati</taxon>
        <taxon>Bacillota</taxon>
        <taxon>Clostridia</taxon>
        <taxon>Lachnospirales</taxon>
        <taxon>Lachnospiraceae</taxon>
        <taxon>Blautia</taxon>
    </lineage>
</organism>
<dbReference type="Pfam" id="PF01979">
    <property type="entry name" value="Amidohydro_1"/>
    <property type="match status" value="1"/>
</dbReference>
<dbReference type="InterPro" id="IPR032466">
    <property type="entry name" value="Metal_Hydrolase"/>
</dbReference>
<dbReference type="AlphaFoldDB" id="A0A6N2T9Q6"/>
<keyword evidence="2" id="KW-0479">Metal-binding</keyword>
<dbReference type="InterPro" id="IPR006680">
    <property type="entry name" value="Amidohydro-rel"/>
</dbReference>
<dbReference type="SUPFAM" id="SSF51556">
    <property type="entry name" value="Metallo-dependent hydrolases"/>
    <property type="match status" value="1"/>
</dbReference>
<dbReference type="EC" id="3.5.4.3" evidence="6"/>
<evidence type="ECO:0000256" key="1">
    <source>
        <dbReference type="ARBA" id="ARBA00001947"/>
    </source>
</evidence>
<dbReference type="GO" id="GO:0008892">
    <property type="term" value="F:guanine deaminase activity"/>
    <property type="evidence" value="ECO:0007669"/>
    <property type="project" value="UniProtKB-EC"/>
</dbReference>
<accession>A0A6N2T9Q6</accession>
<comment type="cofactor">
    <cofactor evidence="1">
        <name>Zn(2+)</name>
        <dbReference type="ChEBI" id="CHEBI:29105"/>
    </cofactor>
</comment>
<protein>
    <submittedName>
        <fullName evidence="6">Guanine deaminase</fullName>
        <ecNumber evidence="6">3.5.4.3</ecNumber>
    </submittedName>
</protein>